<evidence type="ECO:0000313" key="1">
    <source>
        <dbReference type="EMBL" id="KAI4566927.1"/>
    </source>
</evidence>
<dbReference type="Proteomes" id="UP001057279">
    <property type="component" value="Linkage Group LG18"/>
</dbReference>
<accession>A0ACB9UFN0</accession>
<gene>
    <name evidence="1" type="ORF">MJG53_015604</name>
</gene>
<protein>
    <submittedName>
        <fullName evidence="1">Uncharacterized protein</fullName>
    </submittedName>
</protein>
<organism evidence="1 2">
    <name type="scientific">Ovis ammon polii x Ovis aries</name>
    <dbReference type="NCBI Taxonomy" id="2918886"/>
    <lineage>
        <taxon>Eukaryota</taxon>
        <taxon>Metazoa</taxon>
        <taxon>Chordata</taxon>
        <taxon>Craniata</taxon>
        <taxon>Vertebrata</taxon>
        <taxon>Euteleostomi</taxon>
        <taxon>Mammalia</taxon>
        <taxon>Eutheria</taxon>
        <taxon>Laurasiatheria</taxon>
        <taxon>Artiodactyla</taxon>
        <taxon>Ruminantia</taxon>
        <taxon>Pecora</taxon>
        <taxon>Bovidae</taxon>
        <taxon>Caprinae</taxon>
        <taxon>Ovis</taxon>
    </lineage>
</organism>
<keyword evidence="2" id="KW-1185">Reference proteome</keyword>
<sequence>MEAPAELLAALPALATALALLLAWLLVRRGAAASPDPQEPAPPEPAPPAEASVKPAPPGPCAAEPAAAPEGLGEPARPDEPEAAPAEAEEQAAEERQEEEQELDGEEASPQAGPEEEDGGEEAFSFKYSPGKLRGNQYKKMMTKEELEEEQRVQKEQLAAIFKLMKDNKETFGEMSDGDVQEQLRLYDMNKHQQNIKERSPELLQNAMSQAPTTRRKATTHMGSVLGTHTRDTHPEATALMANQRRRAQTSKAHAEEPGRVPTPTGKAALQTRASKDTWVDTLPPTAGGGGVTSSRTEGPSLNSQNPRPTRGSRDWKARPTGPGAVPTEPRDSPATAAKTLLPKLQAGAQAGKGARGATPAAAPSQDRAQTTRSSAPPRSPATQRSQKLKATNFKSEPHWDFEDEYSLEVGGLQTTCPDSVKIKASKSPWLRTLFLPNLTLFLDSGHFNQSEWDRLEHFSPPFGFMELNFSLVQKVVARFPPVPQQQLLLASLRPGSSQCISCAVVGNGGILNNSHVGPEIDSHDYVFRLSGAVIKGYEHDVGTRTSFYGFTAFSLTQSLLILGSRGFRHVPLGQVSKQEWVWPPTDFGYGRMQDVRYLHFLEGTRDYEWLEALLLNRTVTSRNLFWFRRRPQEAFQEALQLDRYLLLHPDLLRYMKNRFLRSETLNTAHWRIYRPTTGALLLLTALQLCDRVSAYGFITEGHERFSDHYYDKSWKRTIFYINHDFKLERTLWKRLHDEGIIRLYQRPMTPKPTI</sequence>
<proteinExistence type="predicted"/>
<comment type="caution">
    <text evidence="1">The sequence shown here is derived from an EMBL/GenBank/DDBJ whole genome shotgun (WGS) entry which is preliminary data.</text>
</comment>
<evidence type="ECO:0000313" key="2">
    <source>
        <dbReference type="Proteomes" id="UP001057279"/>
    </source>
</evidence>
<name>A0ACB9UFN0_9CETA</name>
<dbReference type="EMBL" id="CM043043">
    <property type="protein sequence ID" value="KAI4566927.1"/>
    <property type="molecule type" value="Genomic_DNA"/>
</dbReference>
<reference evidence="1" key="1">
    <citation type="submission" date="2022-03" db="EMBL/GenBank/DDBJ databases">
        <title>Genomic analyses of argali, domestic sheep and their hybrids provide insights into chromosomal evolution, heterosis and genetic basis of agronomic traits.</title>
        <authorList>
            <person name="Li M."/>
        </authorList>
    </citation>
    <scope>NUCLEOTIDE SEQUENCE</scope>
    <source>
        <strain evidence="1">F1 hybrid</strain>
    </source>
</reference>